<feature type="binding site" evidence="12">
    <location>
        <begin position="93"/>
        <end position="94"/>
    </location>
    <ligand>
        <name>CoA</name>
        <dbReference type="ChEBI" id="CHEBI:57287"/>
    </ligand>
</feature>
<evidence type="ECO:0000256" key="10">
    <source>
        <dbReference type="ARBA" id="ARBA00049176"/>
    </source>
</evidence>
<evidence type="ECO:0000256" key="9">
    <source>
        <dbReference type="ARBA" id="ARBA00031996"/>
    </source>
</evidence>
<dbReference type="GO" id="GO:0009239">
    <property type="term" value="P:enterobactin biosynthetic process"/>
    <property type="evidence" value="ECO:0007669"/>
    <property type="project" value="UniProtKB-UniPathway"/>
</dbReference>
<comment type="subunit">
    <text evidence="4">EntB, EntD, EntE, and EntF form a multienzyme complex called enterobactin synthase.</text>
</comment>
<dbReference type="OrthoDB" id="8210607at2"/>
<feature type="domain" description="4'-phosphopantetheinyl transferase" evidence="14">
    <location>
        <begin position="113"/>
        <end position="193"/>
    </location>
</feature>
<evidence type="ECO:0000256" key="8">
    <source>
        <dbReference type="ARBA" id="ARBA00029894"/>
    </source>
</evidence>
<evidence type="ECO:0000259" key="15">
    <source>
        <dbReference type="Pfam" id="PF17837"/>
    </source>
</evidence>
<evidence type="ECO:0000256" key="2">
    <source>
        <dbReference type="ARBA" id="ARBA00004993"/>
    </source>
</evidence>
<feature type="binding site" evidence="13">
    <location>
        <position position="115"/>
    </location>
    <ligand>
        <name>Mg(2+)</name>
        <dbReference type="ChEBI" id="CHEBI:18420"/>
    </ligand>
</feature>
<organism evidence="16 17">
    <name type="scientific">Falsiruegeria mediterranea M17</name>
    <dbReference type="NCBI Taxonomy" id="1200281"/>
    <lineage>
        <taxon>Bacteria</taxon>
        <taxon>Pseudomonadati</taxon>
        <taxon>Pseudomonadota</taxon>
        <taxon>Alphaproteobacteria</taxon>
        <taxon>Rhodobacterales</taxon>
        <taxon>Roseobacteraceae</taxon>
        <taxon>Falsiruegeria</taxon>
    </lineage>
</organism>
<feature type="binding site" evidence="12">
    <location>
        <position position="115"/>
    </location>
    <ligand>
        <name>CoA</name>
        <dbReference type="ChEBI" id="CHEBI:57287"/>
    </ligand>
</feature>
<evidence type="ECO:0000256" key="7">
    <source>
        <dbReference type="ARBA" id="ARBA00023191"/>
    </source>
</evidence>
<dbReference type="GO" id="GO:0008897">
    <property type="term" value="F:holo-[acyl-carrier-protein] synthase activity"/>
    <property type="evidence" value="ECO:0007669"/>
    <property type="project" value="InterPro"/>
</dbReference>
<keyword evidence="17" id="KW-1185">Reference proteome</keyword>
<evidence type="ECO:0000256" key="6">
    <source>
        <dbReference type="ARBA" id="ARBA00022679"/>
    </source>
</evidence>
<feature type="binding site" evidence="12">
    <location>
        <position position="57"/>
    </location>
    <ligand>
        <name>CoA</name>
        <dbReference type="ChEBI" id="CHEBI:57287"/>
    </ligand>
</feature>
<dbReference type="PANTHER" id="PTHR38096:SF1">
    <property type="entry name" value="ENTEROBACTIN SYNTHASE COMPONENT D"/>
    <property type="match status" value="1"/>
</dbReference>
<dbReference type="Proteomes" id="UP000244898">
    <property type="component" value="Unassembled WGS sequence"/>
</dbReference>
<dbReference type="GO" id="GO:0005886">
    <property type="term" value="C:plasma membrane"/>
    <property type="evidence" value="ECO:0007669"/>
    <property type="project" value="TreeGrafter"/>
</dbReference>
<keyword evidence="7" id="KW-0259">Enterobactin biosynthesis</keyword>
<dbReference type="Gene3D" id="3.90.470.20">
    <property type="entry name" value="4'-phosphopantetheinyl transferase domain"/>
    <property type="match status" value="1"/>
</dbReference>
<feature type="binding site" evidence="12">
    <location>
        <position position="49"/>
    </location>
    <ligand>
        <name>CoA</name>
        <dbReference type="ChEBI" id="CHEBI:57287"/>
    </ligand>
</feature>
<feature type="binding site" evidence="12">
    <location>
        <position position="161"/>
    </location>
    <ligand>
        <name>CoA</name>
        <dbReference type="ChEBI" id="CHEBI:57287"/>
    </ligand>
</feature>
<evidence type="ECO:0000256" key="4">
    <source>
        <dbReference type="ARBA" id="ARBA00011503"/>
    </source>
</evidence>
<feature type="domain" description="4'-phosphopantetheinyl transferase N-terminal" evidence="15">
    <location>
        <begin position="38"/>
        <end position="104"/>
    </location>
</feature>
<feature type="binding site" evidence="12">
    <location>
        <position position="157"/>
    </location>
    <ligand>
        <name>CoA</name>
        <dbReference type="ChEBI" id="CHEBI:57287"/>
    </ligand>
</feature>
<accession>A0A2R8C713</accession>
<comment type="cofactor">
    <cofactor evidence="13">
        <name>Mg(2+)</name>
        <dbReference type="ChEBI" id="CHEBI:18420"/>
    </cofactor>
</comment>
<protein>
    <recommendedName>
        <fullName evidence="5">Enterobactin synthase component D</fullName>
    </recommendedName>
    <alternativeName>
        <fullName evidence="8">4'-phosphopantetheinyl transferase EntD</fullName>
    </alternativeName>
    <alternativeName>
        <fullName evidence="9">Enterochelin synthase D</fullName>
    </alternativeName>
</protein>
<dbReference type="PRINTS" id="PR01399">
    <property type="entry name" value="ENTSNTHTASED"/>
</dbReference>
<name>A0A2R8C713_9RHOB</name>
<dbReference type="InterPro" id="IPR003542">
    <property type="entry name" value="Enbac_synth_compD-like"/>
</dbReference>
<comment type="pathway">
    <text evidence="2">Siderophore biosynthesis; enterobactin biosynthesis.</text>
</comment>
<comment type="function">
    <text evidence="1">Involved in the biosynthesis of the siderophore enterobactin (enterochelin), which is a macrocyclic trimeric lactone of N-(2,3-dihydroxybenzoyl)-serine. The serine trilactone serves as a scaffolding for the three catechol functionalities that provide hexadentate coordination for the tightly ligated iron(2+) atoms. Plays an essential role in the assembly of the enterobactin by catalyzing the transfer of the 4'-phosphopantetheine (Ppant) moiety from coenzyme A to the apo-domains of both EntB (ArCP domain) and EntF (PCP domain) to yield their holo-forms which make them competent for the activation of 2,3-dihydroxybenzoate (DHB) and L-serine, respectively.</text>
</comment>
<proteinExistence type="inferred from homology"/>
<dbReference type="AlphaFoldDB" id="A0A2R8C713"/>
<dbReference type="UniPathway" id="UPA00017"/>
<evidence type="ECO:0000256" key="11">
    <source>
        <dbReference type="ARBA" id="ARBA00049191"/>
    </source>
</evidence>
<reference evidence="17" key="1">
    <citation type="submission" date="2018-03" db="EMBL/GenBank/DDBJ databases">
        <authorList>
            <person name="Rodrigo-Torres L."/>
            <person name="Arahal R. D."/>
            <person name="Lucena T."/>
        </authorList>
    </citation>
    <scope>NUCLEOTIDE SEQUENCE [LARGE SCALE GENOMIC DNA]</scope>
    <source>
        <strain evidence="17">CECT 7615</strain>
    </source>
</reference>
<evidence type="ECO:0000256" key="1">
    <source>
        <dbReference type="ARBA" id="ARBA00003937"/>
    </source>
</evidence>
<keyword evidence="6 16" id="KW-0808">Transferase</keyword>
<dbReference type="RefSeq" id="WP_108786392.1">
    <property type="nucleotide sequence ID" value="NZ_ONZG01000003.1"/>
</dbReference>
<dbReference type="PANTHER" id="PTHR38096">
    <property type="entry name" value="ENTEROBACTIN SYNTHASE COMPONENT D"/>
    <property type="match status" value="1"/>
</dbReference>
<dbReference type="SUPFAM" id="SSF56214">
    <property type="entry name" value="4'-phosphopantetheinyl transferase"/>
    <property type="match status" value="1"/>
</dbReference>
<comment type="catalytic activity">
    <reaction evidence="10">
        <text>apo-[aryl-carrier protein] + CoA = holo-[aryl-carrier protein] + adenosine 3',5'-bisphosphate + H(+)</text>
        <dbReference type="Rhea" id="RHEA:48404"/>
        <dbReference type="Rhea" id="RHEA-COMP:15903"/>
        <dbReference type="Rhea" id="RHEA-COMP:17557"/>
        <dbReference type="ChEBI" id="CHEBI:15378"/>
        <dbReference type="ChEBI" id="CHEBI:29999"/>
        <dbReference type="ChEBI" id="CHEBI:57287"/>
        <dbReference type="ChEBI" id="CHEBI:58343"/>
        <dbReference type="ChEBI" id="CHEBI:64479"/>
    </reaction>
</comment>
<sequence>MIQADHTTALMLAGALLDPVIAVSATDPRGDHAAYDEELAAIPGAVSKRLREFSAGRVAARQAMAELGAPPLAVPMGSDRAPIWPAPLVGTITHCDTACLAAVAWTGEVRMLALDIEEDTPLTDDLLDTVCTSAERRWLDTQPDPGQAAKAIFSAKECAYKAQYPLSQTLFDFQTLEVELGDDHKQFVARFTRSVPPFAQGDQIPGKIARGDGLIVTSVAVRA</sequence>
<evidence type="ECO:0000256" key="3">
    <source>
        <dbReference type="ARBA" id="ARBA00008342"/>
    </source>
</evidence>
<dbReference type="InterPro" id="IPR037143">
    <property type="entry name" value="4-PPantetheinyl_Trfase_dom_sf"/>
</dbReference>
<dbReference type="EMBL" id="ONZG01000003">
    <property type="protein sequence ID" value="SPJ28143.1"/>
    <property type="molecule type" value="Genomic_DNA"/>
</dbReference>
<dbReference type="InterPro" id="IPR041354">
    <property type="entry name" value="4PPT_N"/>
</dbReference>
<dbReference type="GO" id="GO:0009366">
    <property type="term" value="C:enterobactin synthetase complex"/>
    <property type="evidence" value="ECO:0007669"/>
    <property type="project" value="InterPro"/>
</dbReference>
<evidence type="ECO:0000259" key="14">
    <source>
        <dbReference type="Pfam" id="PF01648"/>
    </source>
</evidence>
<comment type="similarity">
    <text evidence="3">Belongs to the P-Pant transferase superfamily. EntD family.</text>
</comment>
<keyword evidence="13" id="KW-0479">Metal-binding</keyword>
<evidence type="ECO:0000256" key="13">
    <source>
        <dbReference type="PIRSR" id="PIRSR603542-2"/>
    </source>
</evidence>
<feature type="binding site" evidence="13">
    <location>
        <position position="116"/>
    </location>
    <ligand>
        <name>Mg(2+)</name>
        <dbReference type="ChEBI" id="CHEBI:18420"/>
    </ligand>
</feature>
<feature type="binding site" evidence="13">
    <location>
        <position position="117"/>
    </location>
    <ligand>
        <name>Mg(2+)</name>
        <dbReference type="ChEBI" id="CHEBI:18420"/>
    </ligand>
</feature>
<keyword evidence="13" id="KW-0460">Magnesium</keyword>
<dbReference type="Pfam" id="PF01648">
    <property type="entry name" value="ACPS"/>
    <property type="match status" value="1"/>
</dbReference>
<gene>
    <name evidence="16" type="primary">npt</name>
    <name evidence="16" type="ORF">TRM7615_01640</name>
</gene>
<evidence type="ECO:0000313" key="16">
    <source>
        <dbReference type="EMBL" id="SPJ28143.1"/>
    </source>
</evidence>
<dbReference type="GO" id="GO:0000287">
    <property type="term" value="F:magnesium ion binding"/>
    <property type="evidence" value="ECO:0007669"/>
    <property type="project" value="InterPro"/>
</dbReference>
<evidence type="ECO:0000256" key="12">
    <source>
        <dbReference type="PIRSR" id="PIRSR603542-1"/>
    </source>
</evidence>
<comment type="catalytic activity">
    <reaction evidence="11">
        <text>apo-[peptidyl-carrier protein] + CoA = holo-[peptidyl-carrier protein] + adenosine 3',5'-bisphosphate + H(+)</text>
        <dbReference type="Rhea" id="RHEA:46228"/>
        <dbReference type="Rhea" id="RHEA-COMP:11479"/>
        <dbReference type="Rhea" id="RHEA-COMP:11480"/>
        <dbReference type="ChEBI" id="CHEBI:15378"/>
        <dbReference type="ChEBI" id="CHEBI:29999"/>
        <dbReference type="ChEBI" id="CHEBI:57287"/>
        <dbReference type="ChEBI" id="CHEBI:58343"/>
        <dbReference type="ChEBI" id="CHEBI:64479"/>
    </reaction>
</comment>
<evidence type="ECO:0000256" key="5">
    <source>
        <dbReference type="ARBA" id="ARBA00019087"/>
    </source>
</evidence>
<evidence type="ECO:0000313" key="17">
    <source>
        <dbReference type="Proteomes" id="UP000244898"/>
    </source>
</evidence>
<dbReference type="Pfam" id="PF17837">
    <property type="entry name" value="4PPT_N"/>
    <property type="match status" value="1"/>
</dbReference>
<dbReference type="InterPro" id="IPR008278">
    <property type="entry name" value="4-PPantetheinyl_Trfase_dom"/>
</dbReference>